<evidence type="ECO:0000256" key="1">
    <source>
        <dbReference type="SAM" id="SignalP"/>
    </source>
</evidence>
<feature type="chain" id="PRO_5046148632" description="Outer membrane lipoprotein-sorting protein" evidence="1">
    <location>
        <begin position="34"/>
        <end position="323"/>
    </location>
</feature>
<name>A0ABR8L4I0_9ACTN</name>
<evidence type="ECO:0008006" key="4">
    <source>
        <dbReference type="Google" id="ProtNLM"/>
    </source>
</evidence>
<feature type="signal peptide" evidence="1">
    <location>
        <begin position="1"/>
        <end position="33"/>
    </location>
</feature>
<sequence>MPTPKIGPLTPWMYGMHPLIVALALVTAAPATAHVRAAEPDPMAGLQSLLARGAGATTEFYGSASTDLSRQVRLSNGRRTYIGSGMELRGTGKVKLGRAGVIASEHVRRLSIGNKQLVVDEAAKDPYFAGVLRTVGTLRTVSVGGWQYQLAPRAKAWTRTGRASGAAAAYGDQFVNVLEPATLRTLLSTKSRKSVAPWARDRTTGRRQRIYTLTGTITLKELYRVSPSFREAAGTSHLGTSEVTWTYMYDDRGWPYRVGWRFYAHPRPKVPGLGEDRILRAYLATQYRSWDKPMAITAPRVTPGRGLEVDDLSDVLSAPARRR</sequence>
<dbReference type="Proteomes" id="UP000653231">
    <property type="component" value="Unassembled WGS sequence"/>
</dbReference>
<accession>A0ABR8L4I0</accession>
<keyword evidence="1" id="KW-0732">Signal</keyword>
<evidence type="ECO:0000313" key="2">
    <source>
        <dbReference type="EMBL" id="MBD3145859.1"/>
    </source>
</evidence>
<gene>
    <name evidence="2" type="ORF">IEQ31_22070</name>
</gene>
<organism evidence="2 3">
    <name type="scientific">Microbispora bryophytorum subsp. camponoti</name>
    <dbReference type="NCBI Taxonomy" id="1677852"/>
    <lineage>
        <taxon>Bacteria</taxon>
        <taxon>Bacillati</taxon>
        <taxon>Actinomycetota</taxon>
        <taxon>Actinomycetes</taxon>
        <taxon>Streptosporangiales</taxon>
        <taxon>Streptosporangiaceae</taxon>
        <taxon>Microbispora</taxon>
    </lineage>
</organism>
<dbReference type="EMBL" id="JACXRZ010000016">
    <property type="protein sequence ID" value="MBD3145859.1"/>
    <property type="molecule type" value="Genomic_DNA"/>
</dbReference>
<protein>
    <recommendedName>
        <fullName evidence="4">Outer membrane lipoprotein-sorting protein</fullName>
    </recommendedName>
</protein>
<dbReference type="RefSeq" id="WP_191053252.1">
    <property type="nucleotide sequence ID" value="NZ_JACXRZ010000016.1"/>
</dbReference>
<reference evidence="2 3" key="1">
    <citation type="submission" date="2020-09" db="EMBL/GenBank/DDBJ databases">
        <title>Actinomycete isolated from the Camponotus japonicus Mayr.</title>
        <authorList>
            <person name="Gong X."/>
        </authorList>
    </citation>
    <scope>NUCLEOTIDE SEQUENCE [LARGE SCALE GENOMIC DNA]</scope>
    <source>
        <strain evidence="2 3">2C-HV3</strain>
    </source>
</reference>
<keyword evidence="3" id="KW-1185">Reference proteome</keyword>
<comment type="caution">
    <text evidence="2">The sequence shown here is derived from an EMBL/GenBank/DDBJ whole genome shotgun (WGS) entry which is preliminary data.</text>
</comment>
<evidence type="ECO:0000313" key="3">
    <source>
        <dbReference type="Proteomes" id="UP000653231"/>
    </source>
</evidence>
<proteinExistence type="predicted"/>